<feature type="region of interest" description="Disordered" evidence="1">
    <location>
        <begin position="158"/>
        <end position="180"/>
    </location>
</feature>
<sequence>MQSATSCYDIPRRESQVWADWLDCERIANSSSWSSSTSSTLVDDSSLVCASSSHDGPLPLCFSFTPPSPFSGSFSTSQTSIDSASDYDELPEIPCISSASLRYHNGWNQQDANRYNPDVDNNERSFWASMVRPKAPQSSERNIAILGQMNERVLMPRRGRAPSVSSTASSRMRPTPAKSILSSNSSIRTRTGRTAQSVKFLDMPTIHYEEDECGPPPVPTITAEKRRPSFLRWFFGGRSDTNKMSKASPERPTISGPFPLWEAPPRREPGGAASLRSMKSSGSLRSVRSCGSRLQAYWSRTNGRDP</sequence>
<accession>J4I7X1</accession>
<protein>
    <submittedName>
        <fullName evidence="2">Uncharacterized protein</fullName>
    </submittedName>
</protein>
<evidence type="ECO:0000313" key="3">
    <source>
        <dbReference type="Proteomes" id="UP000006352"/>
    </source>
</evidence>
<dbReference type="GeneID" id="24093312"/>
<dbReference type="AlphaFoldDB" id="J4I7X1"/>
<feature type="compositionally biased region" description="Polar residues" evidence="1">
    <location>
        <begin position="277"/>
        <end position="286"/>
    </location>
</feature>
<dbReference type="OrthoDB" id="2752724at2759"/>
<organism evidence="2 3">
    <name type="scientific">Fibroporia radiculosa</name>
    <dbReference type="NCBI Taxonomy" id="599839"/>
    <lineage>
        <taxon>Eukaryota</taxon>
        <taxon>Fungi</taxon>
        <taxon>Dikarya</taxon>
        <taxon>Basidiomycota</taxon>
        <taxon>Agaricomycotina</taxon>
        <taxon>Agaricomycetes</taxon>
        <taxon>Polyporales</taxon>
        <taxon>Fibroporiaceae</taxon>
        <taxon>Fibroporia</taxon>
    </lineage>
</organism>
<evidence type="ECO:0000313" key="2">
    <source>
        <dbReference type="EMBL" id="CCL98401.1"/>
    </source>
</evidence>
<dbReference type="RefSeq" id="XP_012177684.1">
    <property type="nucleotide sequence ID" value="XM_012322294.1"/>
</dbReference>
<name>J4I7X1_9APHY</name>
<keyword evidence="3" id="KW-1185">Reference proteome</keyword>
<evidence type="ECO:0000256" key="1">
    <source>
        <dbReference type="SAM" id="MobiDB-lite"/>
    </source>
</evidence>
<gene>
    <name evidence="2" type="ORF">FIBRA_00396</name>
</gene>
<dbReference type="InParanoid" id="J4I7X1"/>
<dbReference type="Proteomes" id="UP000006352">
    <property type="component" value="Unassembled WGS sequence"/>
</dbReference>
<feature type="region of interest" description="Disordered" evidence="1">
    <location>
        <begin position="241"/>
        <end position="290"/>
    </location>
</feature>
<proteinExistence type="predicted"/>
<reference evidence="2 3" key="1">
    <citation type="journal article" date="2012" name="Appl. Environ. Microbiol.">
        <title>Short-read sequencing for genomic analysis of the brown rot fungus Fibroporia radiculosa.</title>
        <authorList>
            <person name="Tang J.D."/>
            <person name="Perkins A.D."/>
            <person name="Sonstegard T.S."/>
            <person name="Schroeder S.G."/>
            <person name="Burgess S.C."/>
            <person name="Diehl S.V."/>
        </authorList>
    </citation>
    <scope>NUCLEOTIDE SEQUENCE [LARGE SCALE GENOMIC DNA]</scope>
    <source>
        <strain evidence="2 3">TFFH 294</strain>
    </source>
</reference>
<feature type="compositionally biased region" description="Polar residues" evidence="1">
    <location>
        <begin position="163"/>
        <end position="172"/>
    </location>
</feature>
<dbReference type="EMBL" id="HE796881">
    <property type="protein sequence ID" value="CCL98401.1"/>
    <property type="molecule type" value="Genomic_DNA"/>
</dbReference>
<dbReference type="HOGENOM" id="CLU_863402_0_0_1"/>